<evidence type="ECO:0000313" key="2">
    <source>
        <dbReference type="Proteomes" id="UP001597509"/>
    </source>
</evidence>
<evidence type="ECO:0000313" key="1">
    <source>
        <dbReference type="EMBL" id="MFD2903811.1"/>
    </source>
</evidence>
<proteinExistence type="predicted"/>
<name>A0ABW5YTV9_9SPHI</name>
<reference evidence="2" key="1">
    <citation type="journal article" date="2019" name="Int. J. Syst. Evol. Microbiol.">
        <title>The Global Catalogue of Microorganisms (GCM) 10K type strain sequencing project: providing services to taxonomists for standard genome sequencing and annotation.</title>
        <authorList>
            <consortium name="The Broad Institute Genomics Platform"/>
            <consortium name="The Broad Institute Genome Sequencing Center for Infectious Disease"/>
            <person name="Wu L."/>
            <person name="Ma J."/>
        </authorList>
    </citation>
    <scope>NUCLEOTIDE SEQUENCE [LARGE SCALE GENOMIC DNA]</scope>
    <source>
        <strain evidence="2">KCTC 22209</strain>
    </source>
</reference>
<dbReference type="RefSeq" id="WP_380919383.1">
    <property type="nucleotide sequence ID" value="NZ_JBHUPE010000004.1"/>
</dbReference>
<dbReference type="EMBL" id="JBHUPE010000004">
    <property type="protein sequence ID" value="MFD2903811.1"/>
    <property type="molecule type" value="Genomic_DNA"/>
</dbReference>
<comment type="caution">
    <text evidence="1">The sequence shown here is derived from an EMBL/GenBank/DDBJ whole genome shotgun (WGS) entry which is preliminary data.</text>
</comment>
<sequence length="104" mass="11313">MQEQTNRKGQFGKPPHRKGLAGVCYATTAICCRMVDRIGHHHHSLKGSCCCAGPVRDAHGRRFTTFPIGQGTKKTKQYGRIKQCPEAIITVGTLTGEPGPITPK</sequence>
<gene>
    <name evidence="1" type="ORF">ACFS6I_07750</name>
</gene>
<accession>A0ABW5YTV9</accession>
<keyword evidence="2" id="KW-1185">Reference proteome</keyword>
<dbReference type="Proteomes" id="UP001597509">
    <property type="component" value="Unassembled WGS sequence"/>
</dbReference>
<protein>
    <submittedName>
        <fullName evidence="1">Uncharacterized protein</fullName>
    </submittedName>
</protein>
<organism evidence="1 2">
    <name type="scientific">Sphingobacterium anhuiense</name>
    <dbReference type="NCBI Taxonomy" id="493780"/>
    <lineage>
        <taxon>Bacteria</taxon>
        <taxon>Pseudomonadati</taxon>
        <taxon>Bacteroidota</taxon>
        <taxon>Sphingobacteriia</taxon>
        <taxon>Sphingobacteriales</taxon>
        <taxon>Sphingobacteriaceae</taxon>
        <taxon>Sphingobacterium</taxon>
    </lineage>
</organism>